<evidence type="ECO:0008006" key="4">
    <source>
        <dbReference type="Google" id="ProtNLM"/>
    </source>
</evidence>
<gene>
    <name evidence="2" type="ORF">KCQ71_25150</name>
</gene>
<proteinExistence type="predicted"/>
<protein>
    <recommendedName>
        <fullName evidence="4">PQQ-binding-like beta-propeller repeat protein</fullName>
    </recommendedName>
</protein>
<feature type="compositionally biased region" description="Acidic residues" evidence="1">
    <location>
        <begin position="9"/>
        <end position="22"/>
    </location>
</feature>
<evidence type="ECO:0000313" key="2">
    <source>
        <dbReference type="EMBL" id="MBZ2199455.1"/>
    </source>
</evidence>
<accession>A0ABS7SGG6</accession>
<dbReference type="Proteomes" id="UP000826651">
    <property type="component" value="Unassembled WGS sequence"/>
</dbReference>
<feature type="region of interest" description="Disordered" evidence="1">
    <location>
        <begin position="1"/>
        <end position="40"/>
    </location>
</feature>
<keyword evidence="3" id="KW-1185">Reference proteome</keyword>
<comment type="caution">
    <text evidence="2">The sequence shown here is derived from an EMBL/GenBank/DDBJ whole genome shotgun (WGS) entry which is preliminary data.</text>
</comment>
<dbReference type="EMBL" id="JAGSHT010000028">
    <property type="protein sequence ID" value="MBZ2199455.1"/>
    <property type="molecule type" value="Genomic_DNA"/>
</dbReference>
<reference evidence="2 3" key="1">
    <citation type="submission" date="2021-04" db="EMBL/GenBank/DDBJ databases">
        <title>Ruania sp. nov., isolated from sandy soil of mangrove forest.</title>
        <authorList>
            <person name="Ge X."/>
            <person name="Huang R."/>
            <person name="Liu W."/>
        </authorList>
    </citation>
    <scope>NUCLEOTIDE SEQUENCE [LARGE SCALE GENOMIC DNA]</scope>
    <source>
        <strain evidence="2 3">N2-46</strain>
    </source>
</reference>
<name>A0ABS7SGG6_9MICO</name>
<evidence type="ECO:0000313" key="3">
    <source>
        <dbReference type="Proteomes" id="UP000826651"/>
    </source>
</evidence>
<evidence type="ECO:0000256" key="1">
    <source>
        <dbReference type="SAM" id="MobiDB-lite"/>
    </source>
</evidence>
<dbReference type="RefSeq" id="WP_223411453.1">
    <property type="nucleotide sequence ID" value="NZ_JAGSHT010000028.1"/>
</dbReference>
<sequence>MGRGGAEEFVLDFDEPDSDQAGDPEAVPPPRRRRDGPDLPRPAALWSGVAVLLVVTGILVAPPPPGPSWGVSPGWSSAPVRQWTVPLAGPADDLTWMTVEDDQVLIGGADRLDAYDRADGSHRWSVVDVARCALADSMVVCVAGTGAEATVSVVDSGGAVREVALPGTVAATLNGGDLVVLAEDAAGDYVLTVHVGIDPDQVRWTTSVAARRDVFGDTPPSVRSWDDLVLVGTGDLYRARSGEQIPGSWSWLWLDDKPLVNWRDDQAQAILPGTAEVVGLPGLGVPAMIDDGSPPSVTIVQSEDFTTMEARTADGEVLWDAPLGWALVRLGDAILMSDSETRARDVRTGEWLWSFPGFVTCPCRGDASGLLLFSYEFDQASESGGLTDVRLLGLRIADGEVLWEVPLADDALVADADNAFAVLADEQLTLYSRT</sequence>
<organism evidence="2 3">
    <name type="scientific">Occultella gossypii</name>
    <dbReference type="NCBI Taxonomy" id="2800820"/>
    <lineage>
        <taxon>Bacteria</taxon>
        <taxon>Bacillati</taxon>
        <taxon>Actinomycetota</taxon>
        <taxon>Actinomycetes</taxon>
        <taxon>Micrococcales</taxon>
        <taxon>Ruaniaceae</taxon>
        <taxon>Occultella</taxon>
    </lineage>
</organism>